<organism evidence="2 3">
    <name type="scientific">Caligus rogercresseyi</name>
    <name type="common">Sea louse</name>
    <dbReference type="NCBI Taxonomy" id="217165"/>
    <lineage>
        <taxon>Eukaryota</taxon>
        <taxon>Metazoa</taxon>
        <taxon>Ecdysozoa</taxon>
        <taxon>Arthropoda</taxon>
        <taxon>Crustacea</taxon>
        <taxon>Multicrustacea</taxon>
        <taxon>Hexanauplia</taxon>
        <taxon>Copepoda</taxon>
        <taxon>Siphonostomatoida</taxon>
        <taxon>Caligidae</taxon>
        <taxon>Caligus</taxon>
    </lineage>
</organism>
<gene>
    <name evidence="2" type="ORF">FKW44_010814</name>
</gene>
<name>A0A7T8K7N2_CALRO</name>
<evidence type="ECO:0000313" key="2">
    <source>
        <dbReference type="EMBL" id="QQP49977.1"/>
    </source>
</evidence>
<dbReference type="EMBL" id="CP045896">
    <property type="protein sequence ID" value="QQP49977.1"/>
    <property type="molecule type" value="Genomic_DNA"/>
</dbReference>
<reference evidence="3" key="1">
    <citation type="submission" date="2021-01" db="EMBL/GenBank/DDBJ databases">
        <title>Caligus Genome Assembly.</title>
        <authorList>
            <person name="Gallardo-Escarate C."/>
        </authorList>
    </citation>
    <scope>NUCLEOTIDE SEQUENCE [LARGE SCALE GENOMIC DNA]</scope>
</reference>
<accession>A0A7T8K7N2</accession>
<dbReference type="Proteomes" id="UP000595437">
    <property type="component" value="Chromosome 7"/>
</dbReference>
<keyword evidence="3" id="KW-1185">Reference proteome</keyword>
<feature type="region of interest" description="Disordered" evidence="1">
    <location>
        <begin position="1"/>
        <end position="21"/>
    </location>
</feature>
<sequence length="50" mass="5938">MPSLTDRKWKPQELMKSPRSESMETFWLGFRAPSLLDKTQFYPDVSTLIF</sequence>
<evidence type="ECO:0000256" key="1">
    <source>
        <dbReference type="SAM" id="MobiDB-lite"/>
    </source>
</evidence>
<evidence type="ECO:0000313" key="3">
    <source>
        <dbReference type="Proteomes" id="UP000595437"/>
    </source>
</evidence>
<dbReference type="AlphaFoldDB" id="A0A7T8K7N2"/>
<protein>
    <submittedName>
        <fullName evidence="2">Uncharacterized protein</fullName>
    </submittedName>
</protein>
<proteinExistence type="predicted"/>